<proteinExistence type="predicted"/>
<protein>
    <submittedName>
        <fullName evidence="1">Uncharacterized protein</fullName>
    </submittedName>
</protein>
<gene>
    <name evidence="1" type="ORF">QTA56_07275</name>
</gene>
<evidence type="ECO:0000313" key="1">
    <source>
        <dbReference type="EMBL" id="MDN0014037.1"/>
    </source>
</evidence>
<dbReference type="EMBL" id="JAUDZE010000002">
    <property type="protein sequence ID" value="MDN0014037.1"/>
    <property type="molecule type" value="Genomic_DNA"/>
</dbReference>
<comment type="caution">
    <text evidence="1">The sequence shown here is derived from an EMBL/GenBank/DDBJ whole genome shotgun (WGS) entry which is preliminary data.</text>
</comment>
<sequence>MLDRMCYVWVVPDRQPQYRAERLYFLPIFHFTRFKAEWRSKKTKNLGEKL</sequence>
<evidence type="ECO:0000313" key="2">
    <source>
        <dbReference type="Proteomes" id="UP001168524"/>
    </source>
</evidence>
<name>A0ABT7WMY4_9GAMM</name>
<accession>A0ABT7WMY4</accession>
<organism evidence="1 2">
    <name type="scientific">Acinetobacter thutiue</name>
    <dbReference type="NCBI Taxonomy" id="2998078"/>
    <lineage>
        <taxon>Bacteria</taxon>
        <taxon>Pseudomonadati</taxon>
        <taxon>Pseudomonadota</taxon>
        <taxon>Gammaproteobacteria</taxon>
        <taxon>Moraxellales</taxon>
        <taxon>Moraxellaceae</taxon>
        <taxon>Acinetobacter</taxon>
    </lineage>
</organism>
<reference evidence="1" key="1">
    <citation type="submission" date="2023-06" db="EMBL/GenBank/DDBJ databases">
        <title>Two novel species of Acinetobacter isolated from motorbike repairing workshop in Vietnam.</title>
        <authorList>
            <person name="Le N.T.T."/>
        </authorList>
    </citation>
    <scope>NUCLEOTIDE SEQUENCE</scope>
    <source>
        <strain evidence="1">VNH17</strain>
    </source>
</reference>
<dbReference type="Proteomes" id="UP001168524">
    <property type="component" value="Unassembled WGS sequence"/>
</dbReference>
<keyword evidence="2" id="KW-1185">Reference proteome</keyword>
<dbReference type="RefSeq" id="WP_267980275.1">
    <property type="nucleotide sequence ID" value="NZ_JAPQKF010000002.1"/>
</dbReference>